<dbReference type="PROSITE" id="PS50158">
    <property type="entry name" value="ZF_CCHC"/>
    <property type="match status" value="1"/>
</dbReference>
<keyword evidence="1" id="KW-0862">Zinc</keyword>
<dbReference type="InterPro" id="IPR040256">
    <property type="entry name" value="At4g02000-like"/>
</dbReference>
<dbReference type="InterPro" id="IPR025558">
    <property type="entry name" value="DUF4283"/>
</dbReference>
<keyword evidence="1" id="KW-0863">Zinc-finger</keyword>
<dbReference type="Pfam" id="PF14111">
    <property type="entry name" value="DUF4283"/>
    <property type="match status" value="1"/>
</dbReference>
<sequence length="283" mass="32847">MDEELVKVMGKFSLVDKEKERVEIGEMELKKGAEDCKWSVVGKIICAKVVNYNGIKSFAAQKWGYSKKFKIVELGPNFFHLFPSTREEMNRILGGRLWLFDNQMFILKQWKEGIEDDKAAVQFASIWVQVWNLPIHWFSKEVGRKIGQVFHNVIDVKIPETGSKEGRHIKLLVEMDVNQPIVRGTTIKWNGKAKWLLLKYEKCLDFCYNCGLIGHVERNCYRQMNSSQENKELQYGGWLKAAAMSSPRKIWKGDSIRKAEVVHNSQELISTTPEEREQMTDKV</sequence>
<evidence type="ECO:0000256" key="1">
    <source>
        <dbReference type="PROSITE-ProRule" id="PRU00047"/>
    </source>
</evidence>
<dbReference type="GO" id="GO:0008270">
    <property type="term" value="F:zinc ion binding"/>
    <property type="evidence" value="ECO:0007669"/>
    <property type="project" value="UniProtKB-KW"/>
</dbReference>
<feature type="domain" description="CCHC-type" evidence="2">
    <location>
        <begin position="207"/>
        <end position="220"/>
    </location>
</feature>
<comment type="caution">
    <text evidence="3">The sequence shown here is derived from an EMBL/GenBank/DDBJ whole genome shotgun (WGS) entry which is preliminary data.</text>
</comment>
<organism evidence="3 4">
    <name type="scientific">Cinchona calisaya</name>
    <dbReference type="NCBI Taxonomy" id="153742"/>
    <lineage>
        <taxon>Eukaryota</taxon>
        <taxon>Viridiplantae</taxon>
        <taxon>Streptophyta</taxon>
        <taxon>Embryophyta</taxon>
        <taxon>Tracheophyta</taxon>
        <taxon>Spermatophyta</taxon>
        <taxon>Magnoliopsida</taxon>
        <taxon>eudicotyledons</taxon>
        <taxon>Gunneridae</taxon>
        <taxon>Pentapetalae</taxon>
        <taxon>asterids</taxon>
        <taxon>lamiids</taxon>
        <taxon>Gentianales</taxon>
        <taxon>Rubiaceae</taxon>
        <taxon>Cinchonoideae</taxon>
        <taxon>Cinchoneae</taxon>
        <taxon>Cinchona</taxon>
    </lineage>
</organism>
<dbReference type="PANTHER" id="PTHR31286">
    <property type="entry name" value="GLYCINE-RICH CELL WALL STRUCTURAL PROTEIN 1.8-LIKE"/>
    <property type="match status" value="1"/>
</dbReference>
<dbReference type="PANTHER" id="PTHR31286:SF178">
    <property type="entry name" value="DUF4283 DOMAIN-CONTAINING PROTEIN"/>
    <property type="match status" value="1"/>
</dbReference>
<keyword evidence="1" id="KW-0479">Metal-binding</keyword>
<evidence type="ECO:0000313" key="3">
    <source>
        <dbReference type="EMBL" id="KAL3516820.1"/>
    </source>
</evidence>
<dbReference type="InterPro" id="IPR001878">
    <property type="entry name" value="Znf_CCHC"/>
</dbReference>
<evidence type="ECO:0000313" key="4">
    <source>
        <dbReference type="Proteomes" id="UP001630127"/>
    </source>
</evidence>
<accession>A0ABD2ZET7</accession>
<gene>
    <name evidence="3" type="ORF">ACH5RR_023722</name>
</gene>
<dbReference type="Proteomes" id="UP001630127">
    <property type="component" value="Unassembled WGS sequence"/>
</dbReference>
<dbReference type="EMBL" id="JBJUIK010000010">
    <property type="protein sequence ID" value="KAL3516820.1"/>
    <property type="molecule type" value="Genomic_DNA"/>
</dbReference>
<reference evidence="3 4" key="1">
    <citation type="submission" date="2024-11" db="EMBL/GenBank/DDBJ databases">
        <title>A near-complete genome assembly of Cinchona calisaya.</title>
        <authorList>
            <person name="Lian D.C."/>
            <person name="Zhao X.W."/>
            <person name="Wei L."/>
        </authorList>
    </citation>
    <scope>NUCLEOTIDE SEQUENCE [LARGE SCALE GENOMIC DNA]</scope>
    <source>
        <tissue evidence="3">Nenye</tissue>
    </source>
</reference>
<dbReference type="InterPro" id="IPR025836">
    <property type="entry name" value="Zn_knuckle_CX2CX4HX4C"/>
</dbReference>
<proteinExistence type="predicted"/>
<dbReference type="Pfam" id="PF14392">
    <property type="entry name" value="zf-CCHC_4"/>
    <property type="match status" value="1"/>
</dbReference>
<protein>
    <recommendedName>
        <fullName evidence="2">CCHC-type domain-containing protein</fullName>
    </recommendedName>
</protein>
<dbReference type="AlphaFoldDB" id="A0ABD2ZET7"/>
<name>A0ABD2ZET7_9GENT</name>
<evidence type="ECO:0000259" key="2">
    <source>
        <dbReference type="PROSITE" id="PS50158"/>
    </source>
</evidence>
<keyword evidence="4" id="KW-1185">Reference proteome</keyword>